<comment type="caution">
    <text evidence="2">The sequence shown here is derived from an EMBL/GenBank/DDBJ whole genome shotgun (WGS) entry which is preliminary data.</text>
</comment>
<evidence type="ECO:0000313" key="3">
    <source>
        <dbReference type="Proteomes" id="UP000236621"/>
    </source>
</evidence>
<organism evidence="2 3">
    <name type="scientific">Tolypocladium capitatum</name>
    <dbReference type="NCBI Taxonomy" id="45235"/>
    <lineage>
        <taxon>Eukaryota</taxon>
        <taxon>Fungi</taxon>
        <taxon>Dikarya</taxon>
        <taxon>Ascomycota</taxon>
        <taxon>Pezizomycotina</taxon>
        <taxon>Sordariomycetes</taxon>
        <taxon>Hypocreomycetidae</taxon>
        <taxon>Hypocreales</taxon>
        <taxon>Ophiocordycipitaceae</taxon>
        <taxon>Tolypocladium</taxon>
    </lineage>
</organism>
<dbReference type="Gene3D" id="3.90.1200.10">
    <property type="match status" value="1"/>
</dbReference>
<feature type="domain" description="Aminoglycoside phosphotransferase" evidence="1">
    <location>
        <begin position="43"/>
        <end position="244"/>
    </location>
</feature>
<dbReference type="InterPro" id="IPR051678">
    <property type="entry name" value="AGP_Transferase"/>
</dbReference>
<dbReference type="Pfam" id="PF01636">
    <property type="entry name" value="APH"/>
    <property type="match status" value="1"/>
</dbReference>
<name>A0A2K3Q8J8_9HYPO</name>
<proteinExistence type="predicted"/>
<accession>A0A2K3Q8J8</accession>
<keyword evidence="3" id="KW-1185">Reference proteome</keyword>
<dbReference type="SUPFAM" id="SSF56112">
    <property type="entry name" value="Protein kinase-like (PK-like)"/>
    <property type="match status" value="1"/>
</dbReference>
<dbReference type="PANTHER" id="PTHR21310">
    <property type="entry name" value="AMINOGLYCOSIDE PHOSPHOTRANSFERASE-RELATED-RELATED"/>
    <property type="match status" value="1"/>
</dbReference>
<dbReference type="InterPro" id="IPR011009">
    <property type="entry name" value="Kinase-like_dom_sf"/>
</dbReference>
<dbReference type="AlphaFoldDB" id="A0A2K3Q8J8"/>
<reference evidence="2 3" key="1">
    <citation type="submission" date="2017-08" db="EMBL/GenBank/DDBJ databases">
        <title>Harnessing the power of phylogenomics to disentangle the directionality and signatures of interkingdom host jumping in the parasitic fungal genus Tolypocladium.</title>
        <authorList>
            <person name="Quandt C.A."/>
            <person name="Patterson W."/>
            <person name="Spatafora J.W."/>
        </authorList>
    </citation>
    <scope>NUCLEOTIDE SEQUENCE [LARGE SCALE GENOMIC DNA]</scope>
    <source>
        <strain evidence="2 3">CBS 113982</strain>
    </source>
</reference>
<dbReference type="Proteomes" id="UP000236621">
    <property type="component" value="Unassembled WGS sequence"/>
</dbReference>
<dbReference type="EMBL" id="NRSZ01001044">
    <property type="protein sequence ID" value="PNY23793.1"/>
    <property type="molecule type" value="Genomic_DNA"/>
</dbReference>
<sequence>MSDDESAEYDPNFEKRQLAWQFGCAVSLVQPGVVLKQGSKVRPNEERAMRLVQKHAPDVPTPNIHGLHYKYKDGVPYYGELSMDFIPGRTLKSTWAELDEASKDRVCQDIWDLVARIRTIPRPDDLCPGLYRTADGSPSRDPLLCCGSDVPPCDLDDDTLRDRIHYLYVASNGLSYRDSGQLPELLPRSNTSVFTHGDIGPRNIIVDENCHITALLDWESSGWFPDYWEFAQMMKYCDPLEHEWQRWMDRTKPEPWDIQGIQKARRVLF</sequence>
<protein>
    <recommendedName>
        <fullName evidence="1">Aminoglycoside phosphotransferase domain-containing protein</fullName>
    </recommendedName>
</protein>
<evidence type="ECO:0000313" key="2">
    <source>
        <dbReference type="EMBL" id="PNY23793.1"/>
    </source>
</evidence>
<dbReference type="OrthoDB" id="5404599at2759"/>
<dbReference type="STRING" id="45235.A0A2K3Q8J8"/>
<dbReference type="InterPro" id="IPR002575">
    <property type="entry name" value="Aminoglycoside_PTrfase"/>
</dbReference>
<dbReference type="PANTHER" id="PTHR21310:SF15">
    <property type="entry name" value="AMINOGLYCOSIDE PHOSPHOTRANSFERASE DOMAIN-CONTAINING PROTEIN"/>
    <property type="match status" value="1"/>
</dbReference>
<evidence type="ECO:0000259" key="1">
    <source>
        <dbReference type="Pfam" id="PF01636"/>
    </source>
</evidence>
<gene>
    <name evidence="2" type="ORF">TCAP_06265</name>
</gene>
<dbReference type="CDD" id="cd05120">
    <property type="entry name" value="APH_ChoK_like"/>
    <property type="match status" value="1"/>
</dbReference>